<keyword evidence="4" id="KW-1185">Reference proteome</keyword>
<accession>A0A9P7VHW7</accession>
<feature type="chain" id="PRO_5040438111" evidence="2">
    <location>
        <begin position="19"/>
        <end position="181"/>
    </location>
</feature>
<dbReference type="EMBL" id="MU250574">
    <property type="protein sequence ID" value="KAG7440234.1"/>
    <property type="molecule type" value="Genomic_DNA"/>
</dbReference>
<comment type="caution">
    <text evidence="3">The sequence shown here is derived from an EMBL/GenBank/DDBJ whole genome shotgun (WGS) entry which is preliminary data.</text>
</comment>
<evidence type="ECO:0000313" key="4">
    <source>
        <dbReference type="Proteomes" id="UP000812287"/>
    </source>
</evidence>
<dbReference type="GeneID" id="66112982"/>
<organism evidence="3 4">
    <name type="scientific">Guyanagaster necrorhizus</name>
    <dbReference type="NCBI Taxonomy" id="856835"/>
    <lineage>
        <taxon>Eukaryota</taxon>
        <taxon>Fungi</taxon>
        <taxon>Dikarya</taxon>
        <taxon>Basidiomycota</taxon>
        <taxon>Agaricomycotina</taxon>
        <taxon>Agaricomycetes</taxon>
        <taxon>Agaricomycetidae</taxon>
        <taxon>Agaricales</taxon>
        <taxon>Marasmiineae</taxon>
        <taxon>Physalacriaceae</taxon>
        <taxon>Guyanagaster</taxon>
    </lineage>
</organism>
<gene>
    <name evidence="3" type="ORF">BT62DRAFT_997847</name>
</gene>
<feature type="region of interest" description="Disordered" evidence="1">
    <location>
        <begin position="37"/>
        <end position="181"/>
    </location>
</feature>
<dbReference type="AlphaFoldDB" id="A0A9P7VHW7"/>
<feature type="compositionally biased region" description="Basic and acidic residues" evidence="1">
    <location>
        <begin position="131"/>
        <end position="167"/>
    </location>
</feature>
<proteinExistence type="predicted"/>
<evidence type="ECO:0000256" key="1">
    <source>
        <dbReference type="SAM" id="MobiDB-lite"/>
    </source>
</evidence>
<protein>
    <submittedName>
        <fullName evidence="3">Uncharacterized protein</fullName>
    </submittedName>
</protein>
<evidence type="ECO:0000313" key="3">
    <source>
        <dbReference type="EMBL" id="KAG7440234.1"/>
    </source>
</evidence>
<name>A0A9P7VHW7_9AGAR</name>
<feature type="signal peptide" evidence="2">
    <location>
        <begin position="1"/>
        <end position="18"/>
    </location>
</feature>
<dbReference type="RefSeq" id="XP_043033734.1">
    <property type="nucleotide sequence ID" value="XM_043190685.1"/>
</dbReference>
<sequence length="181" mass="18883">MQPISISFLLIALSFAAAKAIPAVENADGILAHSATSTKTGSLSSSTGAAEHTDTGVGGDQETMSNPSSSSSSQMTLTCTCKPAMGKESTKELSHTHTDSSTSKPMRRGNIKSNISGWGKRLTGGGSKSGAEGEEKYTCDCKPKHGNEPQDEETEKRIPSSDSHLDDTESNGDDELGDDKT</sequence>
<feature type="compositionally biased region" description="Basic and acidic residues" evidence="1">
    <location>
        <begin position="88"/>
        <end position="98"/>
    </location>
</feature>
<dbReference type="Proteomes" id="UP000812287">
    <property type="component" value="Unassembled WGS sequence"/>
</dbReference>
<keyword evidence="2" id="KW-0732">Signal</keyword>
<feature type="compositionally biased region" description="Acidic residues" evidence="1">
    <location>
        <begin position="168"/>
        <end position="181"/>
    </location>
</feature>
<reference evidence="3" key="1">
    <citation type="submission" date="2020-11" db="EMBL/GenBank/DDBJ databases">
        <title>Adaptations for nitrogen fixation in a non-lichenized fungal sporocarp promotes dispersal by wood-feeding termites.</title>
        <authorList>
            <consortium name="DOE Joint Genome Institute"/>
            <person name="Koch R.A."/>
            <person name="Yoon G."/>
            <person name="Arayal U."/>
            <person name="Lail K."/>
            <person name="Amirebrahimi M."/>
            <person name="Labutti K."/>
            <person name="Lipzen A."/>
            <person name="Riley R."/>
            <person name="Barry K."/>
            <person name="Henrissat B."/>
            <person name="Grigoriev I.V."/>
            <person name="Herr J.R."/>
            <person name="Aime M.C."/>
        </authorList>
    </citation>
    <scope>NUCLEOTIDE SEQUENCE</scope>
    <source>
        <strain evidence="3">MCA 3950</strain>
    </source>
</reference>
<feature type="compositionally biased region" description="Low complexity" evidence="1">
    <location>
        <begin position="37"/>
        <end position="50"/>
    </location>
</feature>
<evidence type="ECO:0000256" key="2">
    <source>
        <dbReference type="SAM" id="SignalP"/>
    </source>
</evidence>